<evidence type="ECO:0000313" key="3">
    <source>
        <dbReference type="Proteomes" id="UP000032027"/>
    </source>
</evidence>
<dbReference type="Proteomes" id="UP000032027">
    <property type="component" value="Chromosome"/>
</dbReference>
<dbReference type="STRING" id="1582439.NPIRD3C_0443"/>
<dbReference type="GeneID" id="41599605"/>
<dbReference type="RefSeq" id="WP_148702635.1">
    <property type="nucleotide sequence ID" value="NZ_CP010868.1"/>
</dbReference>
<proteinExistence type="predicted"/>
<accession>A0A0C5BU08</accession>
<dbReference type="AlphaFoldDB" id="A0A0C5BU08"/>
<dbReference type="GO" id="GO:0005886">
    <property type="term" value="C:plasma membrane"/>
    <property type="evidence" value="ECO:0007669"/>
    <property type="project" value="TreeGrafter"/>
</dbReference>
<feature type="domain" description="Hemerythrin-like" evidence="1">
    <location>
        <begin position="4"/>
        <end position="136"/>
    </location>
</feature>
<dbReference type="HOGENOM" id="CLU_095978_2_0_2"/>
<keyword evidence="3" id="KW-1185">Reference proteome</keyword>
<organism evidence="2 3">
    <name type="scientific">Nitrosopumilus piranensis</name>
    <dbReference type="NCBI Taxonomy" id="1582439"/>
    <lineage>
        <taxon>Archaea</taxon>
        <taxon>Nitrososphaerota</taxon>
        <taxon>Nitrososphaeria</taxon>
        <taxon>Nitrosopumilales</taxon>
        <taxon>Nitrosopumilaceae</taxon>
        <taxon>Nitrosopumilus</taxon>
    </lineage>
</organism>
<reference evidence="2 3" key="2">
    <citation type="journal article" date="2016" name="ISME J.">
        <title>Physiological and genomic characterization of two novel marine thaumarchaeal strains indicates niche differentiation.</title>
        <authorList>
            <person name="Bayer B."/>
            <person name="Vojvoda J."/>
            <person name="Offre P."/>
            <person name="Alves R.J."/>
            <person name="Elisabeth N.H."/>
            <person name="Garcia J.A."/>
            <person name="Volland J.M."/>
            <person name="Srivastava A."/>
            <person name="Schleper C."/>
            <person name="Herndl G.J."/>
        </authorList>
    </citation>
    <scope>NUCLEOTIDE SEQUENCE [LARGE SCALE GENOMIC DNA]</scope>
    <source>
        <strain evidence="2 3">D3C</strain>
    </source>
</reference>
<dbReference type="InterPro" id="IPR012312">
    <property type="entry name" value="Hemerythrin-like"/>
</dbReference>
<evidence type="ECO:0000259" key="1">
    <source>
        <dbReference type="Pfam" id="PF01814"/>
    </source>
</evidence>
<dbReference type="PATRIC" id="fig|1582439.9.peg.445"/>
<dbReference type="EMBL" id="CP010868">
    <property type="protein sequence ID" value="AJM91659.1"/>
    <property type="molecule type" value="Genomic_DNA"/>
</dbReference>
<dbReference type="PANTHER" id="PTHR39966">
    <property type="entry name" value="BLL2471 PROTEIN-RELATED"/>
    <property type="match status" value="1"/>
</dbReference>
<reference evidence="2 3" key="3">
    <citation type="journal article" date="2019" name="Int. J. Syst. Evol. Microbiol.">
        <title>Nitrosopumilus adriaticus sp. nov. and Nitrosopumilus piranensis sp. nov., two ammonia-oxidizing archaea from the Adriatic Sea and members of the class Nitrososphaeria.</title>
        <authorList>
            <person name="Bayer B."/>
            <person name="Vojvoda J."/>
            <person name="Reinthaler T."/>
            <person name="Reyes C."/>
            <person name="Pinto M."/>
            <person name="Herndl G.J."/>
        </authorList>
    </citation>
    <scope>NUCLEOTIDE SEQUENCE [LARGE SCALE GENOMIC DNA]</scope>
    <source>
        <strain evidence="2 3">D3C</strain>
    </source>
</reference>
<reference evidence="3" key="1">
    <citation type="submission" date="2015-02" db="EMBL/GenBank/DDBJ databases">
        <title>Characterization of two novel Thaumarchaeota isolated from the Northern Adriatic Sea.</title>
        <authorList>
            <person name="Bayer B."/>
            <person name="Vojvoda J."/>
            <person name="Offre P."/>
            <person name="Srivastava A."/>
            <person name="Elisabeth N."/>
            <person name="Garcia J.A.L."/>
            <person name="Schleper C."/>
            <person name="Herndl G.J."/>
        </authorList>
    </citation>
    <scope>NUCLEOTIDE SEQUENCE [LARGE SCALE GENOMIC DNA]</scope>
    <source>
        <strain evidence="3">D3C</strain>
    </source>
</reference>
<dbReference type="Pfam" id="PF01814">
    <property type="entry name" value="Hemerythrin"/>
    <property type="match status" value="1"/>
</dbReference>
<dbReference type="KEGG" id="nid:NPIRD3C_0443"/>
<dbReference type="PANTHER" id="PTHR39966:SF1">
    <property type="entry name" value="HEMERYTHRIN-LIKE DOMAIN-CONTAINING PROTEIN"/>
    <property type="match status" value="1"/>
</dbReference>
<protein>
    <submittedName>
        <fullName evidence="2">Hemerythrin HHE cation binding domain-containing protein</fullName>
    </submittedName>
</protein>
<sequence length="185" mass="21104">MSTTSLRRDHDLIEKVIKAMDATIQLLNENKKIPESILLPVIDFSKNFTDVCHHSKEENSLFPALEQAGMPKNMGPIAMMLMDHERSREIGANMEASAKEYLSSGDSSKLVSDMQQYVEHITEHLWKENNRLFMMAEARLQYVAQKVDGQLNEIEAEKLKDLGKSRKHYEELAENLTRDVAAQGN</sequence>
<evidence type="ECO:0000313" key="2">
    <source>
        <dbReference type="EMBL" id="AJM91659.1"/>
    </source>
</evidence>
<gene>
    <name evidence="2" type="ORF">NPIRD3C_0443</name>
</gene>
<dbReference type="OrthoDB" id="131831at2157"/>
<name>A0A0C5BU08_9ARCH</name>
<dbReference type="Gene3D" id="1.20.120.520">
    <property type="entry name" value="nmb1532 protein domain like"/>
    <property type="match status" value="1"/>
</dbReference>